<dbReference type="PATRIC" id="fig|665952.3.peg.2853"/>
<keyword evidence="6" id="KW-1185">Reference proteome</keyword>
<name>G9QNY1_9BACI</name>
<dbReference type="InterPro" id="IPR027383">
    <property type="entry name" value="Znf_put"/>
</dbReference>
<protein>
    <recommendedName>
        <fullName evidence="2">Anti-sigma-W factor RsiW</fullName>
    </recommendedName>
</protein>
<evidence type="ECO:0000256" key="3">
    <source>
        <dbReference type="SAM" id="Phobius"/>
    </source>
</evidence>
<dbReference type="RefSeq" id="WP_003355049.1">
    <property type="nucleotide sequence ID" value="NZ_JH414763.1"/>
</dbReference>
<gene>
    <name evidence="5" type="ORF">HMPREF1015_03280</name>
</gene>
<evidence type="ECO:0000313" key="6">
    <source>
        <dbReference type="Proteomes" id="UP000011747"/>
    </source>
</evidence>
<dbReference type="Pfam" id="PF13490">
    <property type="entry name" value="zf-HC2"/>
    <property type="match status" value="1"/>
</dbReference>
<dbReference type="InterPro" id="IPR041916">
    <property type="entry name" value="Anti_sigma_zinc_sf"/>
</dbReference>
<evidence type="ECO:0000256" key="2">
    <source>
        <dbReference type="ARBA" id="ARBA00024438"/>
    </source>
</evidence>
<dbReference type="Gene3D" id="1.10.10.1320">
    <property type="entry name" value="Anti-sigma factor, zinc-finger domain"/>
    <property type="match status" value="1"/>
</dbReference>
<keyword evidence="3" id="KW-0472">Membrane</keyword>
<dbReference type="HOGENOM" id="CLU_1347302_0_0_9"/>
<reference evidence="5 6" key="1">
    <citation type="submission" date="2011-09" db="EMBL/GenBank/DDBJ databases">
        <title>The Genome Sequence of Bacillus smithii 7_3_47FAA.</title>
        <authorList>
            <consortium name="The Broad Institute Genome Sequencing Platform"/>
            <person name="Earl A."/>
            <person name="Ward D."/>
            <person name="Feldgarden M."/>
            <person name="Gevers D."/>
            <person name="Daigneault M."/>
            <person name="Strauss J."/>
            <person name="Allen-Vercoe E."/>
            <person name="Young S.K."/>
            <person name="Zeng Q."/>
            <person name="Gargeya S."/>
            <person name="Fitzgerald M."/>
            <person name="Haas B."/>
            <person name="Abouelleil A."/>
            <person name="Alvarado L."/>
            <person name="Arachchi H.M."/>
            <person name="Berlin A."/>
            <person name="Brown A."/>
            <person name="Chapman S.B."/>
            <person name="Chen Z."/>
            <person name="Dunbar C."/>
            <person name="Freedman E."/>
            <person name="Gearin G."/>
            <person name="Goldberg J."/>
            <person name="Griggs A."/>
            <person name="Gujja S."/>
            <person name="Heiman D."/>
            <person name="Howarth C."/>
            <person name="Larson L."/>
            <person name="Lui A."/>
            <person name="MacDonald P.J.P."/>
            <person name="Montmayeur A."/>
            <person name="Murphy C."/>
            <person name="Neiman D."/>
            <person name="Pearson M."/>
            <person name="Priest M."/>
            <person name="Roberts A."/>
            <person name="Saif S."/>
            <person name="Shea T."/>
            <person name="Shenoy N."/>
            <person name="Sisk P."/>
            <person name="Stolte C."/>
            <person name="Sykes S."/>
            <person name="Wortman J."/>
            <person name="Nusbaum C."/>
            <person name="Birren B."/>
        </authorList>
    </citation>
    <scope>NUCLEOTIDE SEQUENCE [LARGE SCALE GENOMIC DNA]</scope>
    <source>
        <strain evidence="5 6">7_3_47FAA</strain>
    </source>
</reference>
<sequence>MNADCQKEITRYMHEYLDGELPKEQVVKLREHLEQCQDCHQHFQELKQSIMFVRGLSNSVKAPEHFTENVLSLLPKEKRTIKLQRWFHLHPFLTACAIFFVFMMGSFVALWEQDQQFSFTKQPNLVVKGNTVIVPKGKTVKGDLVVRNGDIRIEGEVDGDVTVINGEKYMASAGKVTGNIQEIHQMFEWLWFHMKELVAQ</sequence>
<comment type="caution">
    <text evidence="5">The sequence shown here is derived from an EMBL/GenBank/DDBJ whole genome shotgun (WGS) entry which is preliminary data.</text>
</comment>
<evidence type="ECO:0000313" key="5">
    <source>
        <dbReference type="EMBL" id="EHL74642.1"/>
    </source>
</evidence>
<dbReference type="EMBL" id="ACWF01000146">
    <property type="protein sequence ID" value="EHL74642.1"/>
    <property type="molecule type" value="Genomic_DNA"/>
</dbReference>
<accession>G9QNY1</accession>
<organism evidence="5 6">
    <name type="scientific">Bacillus smithii 7_3_47FAA</name>
    <dbReference type="NCBI Taxonomy" id="665952"/>
    <lineage>
        <taxon>Bacteria</taxon>
        <taxon>Bacillati</taxon>
        <taxon>Bacillota</taxon>
        <taxon>Bacilli</taxon>
        <taxon>Bacillales</taxon>
        <taxon>Bacillaceae</taxon>
        <taxon>Bacillus</taxon>
    </lineage>
</organism>
<evidence type="ECO:0000256" key="1">
    <source>
        <dbReference type="ARBA" id="ARBA00024353"/>
    </source>
</evidence>
<proteinExistence type="inferred from homology"/>
<feature type="transmembrane region" description="Helical" evidence="3">
    <location>
        <begin position="86"/>
        <end position="111"/>
    </location>
</feature>
<keyword evidence="3" id="KW-1133">Transmembrane helix</keyword>
<feature type="domain" description="Putative zinc-finger" evidence="4">
    <location>
        <begin position="5"/>
        <end position="40"/>
    </location>
</feature>
<keyword evidence="3" id="KW-0812">Transmembrane</keyword>
<dbReference type="Proteomes" id="UP000011747">
    <property type="component" value="Unassembled WGS sequence"/>
</dbReference>
<comment type="similarity">
    <text evidence="1">Belongs to the zinc-associated anti-sigma factor (ZAS) superfamily. Anti-sigma-W factor family.</text>
</comment>
<evidence type="ECO:0000259" key="4">
    <source>
        <dbReference type="Pfam" id="PF13490"/>
    </source>
</evidence>
<dbReference type="AlphaFoldDB" id="G9QNY1"/>